<dbReference type="InterPro" id="IPR014717">
    <property type="entry name" value="Transl_elong_EF1B/ribsomal_bS6"/>
</dbReference>
<feature type="compositionally biased region" description="Basic and acidic residues" evidence="1">
    <location>
        <begin position="192"/>
        <end position="210"/>
    </location>
</feature>
<dbReference type="GO" id="GO:0006412">
    <property type="term" value="P:translation"/>
    <property type="evidence" value="ECO:0007669"/>
    <property type="project" value="InterPro"/>
</dbReference>
<protein>
    <recommendedName>
        <fullName evidence="4">30S ribosomal protein S6, chloroplastic</fullName>
    </recommendedName>
</protein>
<evidence type="ECO:0000256" key="1">
    <source>
        <dbReference type="SAM" id="MobiDB-lite"/>
    </source>
</evidence>
<keyword evidence="3" id="KW-1185">Reference proteome</keyword>
<dbReference type="Proteomes" id="UP001157974">
    <property type="component" value="Unassembled WGS sequence"/>
</dbReference>
<dbReference type="GO" id="GO:0019843">
    <property type="term" value="F:rRNA binding"/>
    <property type="evidence" value="ECO:0007669"/>
    <property type="project" value="InterPro"/>
</dbReference>
<dbReference type="Gene3D" id="3.30.70.60">
    <property type="match status" value="1"/>
</dbReference>
<sequence>MPYYEIMTVCQARVSKEGLKKCLIEISDELVKFGAVIARIDALGAKGYGPRKFTYRRIYKGQSHYAGYYTNWGVFMNLKMLEDVRKYFMRNDNVILFHTEKQKEILAVGRDPPDFDAKLPVDNTDPTDPIFPLKRFMDEFEKEFPFGESVDIGLRIRKAQETGTALYRNPRSQTESSDPTTNTITSKYLKMLNDEQEKRSEKDKLAEDKRKLVKSQKQPKKKSDGEDKPAKGLPEETTQGSAGEERMAKGSTEETTKKRTGEDIPAKGSPEENVNESDGGDKLPEGSAEEGANGSADEKKKG</sequence>
<evidence type="ECO:0000313" key="3">
    <source>
        <dbReference type="Proteomes" id="UP001157974"/>
    </source>
</evidence>
<evidence type="ECO:0008006" key="4">
    <source>
        <dbReference type="Google" id="ProtNLM"/>
    </source>
</evidence>
<dbReference type="GO" id="GO:0003735">
    <property type="term" value="F:structural constituent of ribosome"/>
    <property type="evidence" value="ECO:0007669"/>
    <property type="project" value="InterPro"/>
</dbReference>
<dbReference type="SUPFAM" id="SSF54995">
    <property type="entry name" value="Ribosomal protein S6"/>
    <property type="match status" value="1"/>
</dbReference>
<dbReference type="AlphaFoldDB" id="A0AAV8V017"/>
<feature type="compositionally biased region" description="Basic residues" evidence="1">
    <location>
        <begin position="211"/>
        <end position="220"/>
    </location>
</feature>
<name>A0AAV8V017_9RHOD</name>
<feature type="compositionally biased region" description="Basic and acidic residues" evidence="1">
    <location>
        <begin position="221"/>
        <end position="234"/>
    </location>
</feature>
<dbReference type="GO" id="GO:0005840">
    <property type="term" value="C:ribosome"/>
    <property type="evidence" value="ECO:0007669"/>
    <property type="project" value="InterPro"/>
</dbReference>
<comment type="caution">
    <text evidence="2">The sequence shown here is derived from an EMBL/GenBank/DDBJ whole genome shotgun (WGS) entry which is preliminary data.</text>
</comment>
<reference evidence="2 3" key="1">
    <citation type="journal article" date="2023" name="Nat. Commun.">
        <title>Origin of minicircular mitochondrial genomes in red algae.</title>
        <authorList>
            <person name="Lee Y."/>
            <person name="Cho C.H."/>
            <person name="Lee Y.M."/>
            <person name="Park S.I."/>
            <person name="Yang J.H."/>
            <person name="West J.A."/>
            <person name="Bhattacharya D."/>
            <person name="Yoon H.S."/>
        </authorList>
    </citation>
    <scope>NUCLEOTIDE SEQUENCE [LARGE SCALE GENOMIC DNA]</scope>
    <source>
        <strain evidence="2 3">CCMP1338</strain>
        <tissue evidence="2">Whole cell</tissue>
    </source>
</reference>
<accession>A0AAV8V017</accession>
<gene>
    <name evidence="2" type="ORF">NDN08_003679</name>
</gene>
<feature type="compositionally biased region" description="Basic and acidic residues" evidence="1">
    <location>
        <begin position="243"/>
        <end position="265"/>
    </location>
</feature>
<dbReference type="EMBL" id="JAMWBK010000003">
    <property type="protein sequence ID" value="KAJ8907198.1"/>
    <property type="molecule type" value="Genomic_DNA"/>
</dbReference>
<feature type="compositionally biased region" description="Polar residues" evidence="1">
    <location>
        <begin position="170"/>
        <end position="186"/>
    </location>
</feature>
<feature type="region of interest" description="Disordered" evidence="1">
    <location>
        <begin position="163"/>
        <end position="302"/>
    </location>
</feature>
<proteinExistence type="predicted"/>
<evidence type="ECO:0000313" key="2">
    <source>
        <dbReference type="EMBL" id="KAJ8907198.1"/>
    </source>
</evidence>
<organism evidence="2 3">
    <name type="scientific">Rhodosorus marinus</name>
    <dbReference type="NCBI Taxonomy" id="101924"/>
    <lineage>
        <taxon>Eukaryota</taxon>
        <taxon>Rhodophyta</taxon>
        <taxon>Stylonematophyceae</taxon>
        <taxon>Stylonematales</taxon>
        <taxon>Stylonemataceae</taxon>
        <taxon>Rhodosorus</taxon>
    </lineage>
</organism>
<dbReference type="InterPro" id="IPR035980">
    <property type="entry name" value="Ribosomal_bS6_sf"/>
</dbReference>